<dbReference type="SUPFAM" id="SSF101898">
    <property type="entry name" value="NHL repeat"/>
    <property type="match status" value="1"/>
</dbReference>
<dbReference type="InterPro" id="IPR015943">
    <property type="entry name" value="WD40/YVTN_repeat-like_dom_sf"/>
</dbReference>
<proteinExistence type="predicted"/>
<gene>
    <name evidence="3" type="ORF">HG543_41715</name>
</gene>
<keyword evidence="2" id="KW-0732">Signal</keyword>
<dbReference type="EMBL" id="JABBJJ010000313">
    <property type="protein sequence ID" value="NMO21326.1"/>
    <property type="molecule type" value="Genomic_DNA"/>
</dbReference>
<dbReference type="AlphaFoldDB" id="A0A848LU64"/>
<evidence type="ECO:0008006" key="5">
    <source>
        <dbReference type="Google" id="ProtNLM"/>
    </source>
</evidence>
<accession>A0A848LU64</accession>
<reference evidence="3 4" key="1">
    <citation type="submission" date="2020-04" db="EMBL/GenBank/DDBJ databases">
        <title>Draft genome of Pyxidicoccus fallax type strain.</title>
        <authorList>
            <person name="Whitworth D.E."/>
        </authorList>
    </citation>
    <scope>NUCLEOTIDE SEQUENCE [LARGE SCALE GENOMIC DNA]</scope>
    <source>
        <strain evidence="3 4">DSM 14698</strain>
    </source>
</reference>
<dbReference type="PROSITE" id="PS51257">
    <property type="entry name" value="PROKAR_LIPOPROTEIN"/>
    <property type="match status" value="1"/>
</dbReference>
<keyword evidence="4" id="KW-1185">Reference proteome</keyword>
<feature type="region of interest" description="Disordered" evidence="1">
    <location>
        <begin position="25"/>
        <end position="45"/>
    </location>
</feature>
<sequence length="545" mass="58590">MKSPQRPRHAVLSASLLLLSVLSGCDDDGPPAPGPGPDAGTPGETWDGGYTVLEERGDWLDRGRLASCTFDSAGDPSTVACDDRDRFDLSQCNLETLAALEPHGVYLADLRGEVALSDGGTSLNSLTATFQLRSDGEPGTMDGRPLVSRDTGAGGFYLTGRSTTTPGPNVVTTLAGCQVPSPGILTGCFARCVDGRFIRAGTFEARRLPLRPEEPESSGGVRLASESRVELGEAVDVHVAKDHAYVVSRDRPGDNGGLTVFDVKDREHPVFKASIRLPGDSDWNSVQSKDDALYIASNTSGVHVYDIADPGAPRYVRHLPADGKGVQTVRVDGDRLYAVSMQGGTYVHDLSQPLNPTSRPFISVPEEYFVGGAHGAFEYEGRLYLSSMRSGYFVMDVTDLNDARYLGHYVHGGLSRHSAVGTFAGRTIAFEAGQGIASHVRMLDFTDPAHIVKIGEFRMSPVTSVDDLVLRGNRLYVAWHQEGLRVLDVSNPTKPKQVAHFNTYRESDPGHTDAFLQGVSSVRVPGDGYVYLADSVRGLLILAEP</sequence>
<organism evidence="3 4">
    <name type="scientific">Pyxidicoccus fallax</name>
    <dbReference type="NCBI Taxonomy" id="394095"/>
    <lineage>
        <taxon>Bacteria</taxon>
        <taxon>Pseudomonadati</taxon>
        <taxon>Myxococcota</taxon>
        <taxon>Myxococcia</taxon>
        <taxon>Myxococcales</taxon>
        <taxon>Cystobacterineae</taxon>
        <taxon>Myxococcaceae</taxon>
        <taxon>Pyxidicoccus</taxon>
    </lineage>
</organism>
<comment type="caution">
    <text evidence="3">The sequence shown here is derived from an EMBL/GenBank/DDBJ whole genome shotgun (WGS) entry which is preliminary data.</text>
</comment>
<protein>
    <recommendedName>
        <fullName evidence="5">Lipoprotein</fullName>
    </recommendedName>
</protein>
<evidence type="ECO:0000313" key="3">
    <source>
        <dbReference type="EMBL" id="NMO21326.1"/>
    </source>
</evidence>
<dbReference type="Gene3D" id="2.130.10.10">
    <property type="entry name" value="YVTN repeat-like/Quinoprotein amine dehydrogenase"/>
    <property type="match status" value="1"/>
</dbReference>
<name>A0A848LU64_9BACT</name>
<dbReference type="Proteomes" id="UP000518300">
    <property type="component" value="Unassembled WGS sequence"/>
</dbReference>
<dbReference type="RefSeq" id="WP_169350516.1">
    <property type="nucleotide sequence ID" value="NZ_JABBJJ010000313.1"/>
</dbReference>
<evidence type="ECO:0000313" key="4">
    <source>
        <dbReference type="Proteomes" id="UP000518300"/>
    </source>
</evidence>
<dbReference type="Pfam" id="PF08309">
    <property type="entry name" value="LVIVD"/>
    <property type="match status" value="2"/>
</dbReference>
<feature type="chain" id="PRO_5032560309" description="Lipoprotein" evidence="2">
    <location>
        <begin position="26"/>
        <end position="545"/>
    </location>
</feature>
<feature type="signal peptide" evidence="2">
    <location>
        <begin position="1"/>
        <end position="25"/>
    </location>
</feature>
<dbReference type="InterPro" id="IPR013211">
    <property type="entry name" value="LVIVD"/>
</dbReference>
<evidence type="ECO:0000256" key="2">
    <source>
        <dbReference type="SAM" id="SignalP"/>
    </source>
</evidence>
<evidence type="ECO:0000256" key="1">
    <source>
        <dbReference type="SAM" id="MobiDB-lite"/>
    </source>
</evidence>